<feature type="transmembrane region" description="Helical" evidence="6">
    <location>
        <begin position="445"/>
        <end position="466"/>
    </location>
</feature>
<dbReference type="Pfam" id="PF13520">
    <property type="entry name" value="AA_permease_2"/>
    <property type="match status" value="1"/>
</dbReference>
<evidence type="ECO:0000256" key="1">
    <source>
        <dbReference type="ARBA" id="ARBA00004651"/>
    </source>
</evidence>
<feature type="transmembrane region" description="Helical" evidence="6">
    <location>
        <begin position="167"/>
        <end position="188"/>
    </location>
</feature>
<dbReference type="Gene3D" id="1.20.1740.10">
    <property type="entry name" value="Amino acid/polyamine transporter I"/>
    <property type="match status" value="1"/>
</dbReference>
<feature type="transmembrane region" description="Helical" evidence="6">
    <location>
        <begin position="100"/>
        <end position="128"/>
    </location>
</feature>
<evidence type="ECO:0000313" key="7">
    <source>
        <dbReference type="EMBL" id="TCJ31105.1"/>
    </source>
</evidence>
<accession>A0A4R1CKX5</accession>
<evidence type="ECO:0000256" key="4">
    <source>
        <dbReference type="ARBA" id="ARBA00022989"/>
    </source>
</evidence>
<keyword evidence="2" id="KW-1003">Cell membrane</keyword>
<feature type="transmembrane region" description="Helical" evidence="6">
    <location>
        <begin position="28"/>
        <end position="52"/>
    </location>
</feature>
<sequence length="479" mass="49216">MTQQQAPLAPPPREAGAGLVGTLGVPQIVFMVVAMAAPLTVVAGLIPIMLAVGNGLGVPLDFVVVGAILMLFTIGFSAMTPEVKDAGAFYSYVQKGLGTVAGFGAAALAIATYSLLLVSVSAYLGAAAESALATLAGIDLPWWSLSGACLLAIAFLGYRNIEMSAKVLGALLVAEVLIVAVLDLAIVARGGEHGLSAKPFTWDSFTTGAVGTGVMFAIFGFIGFEATAVFRSEARNPDVTIPRATYAAVLLIGGLYAFTAWAVIVGAGTGDVVALAGADPQAFTPDLTATYVSTFAHDAIQVLLATSFFACVLTAHNVVSRYLFTLARQGALPARFGTAHPRHGSPYVASVITSLVVSAALTALALFRLDPVLEIYAWLGGAGTLGLILLLTLTSVAVVVHFRRSRGLVSAWKGTIAPGIASASLAAILVLVVHNFELLIGSRPIATLLLGLVAAAWVVGLAWGVGMRGRLRSASRDLS</sequence>
<dbReference type="AlphaFoldDB" id="A0A4R1CKX5"/>
<feature type="transmembrane region" description="Helical" evidence="6">
    <location>
        <begin position="208"/>
        <end position="232"/>
    </location>
</feature>
<keyword evidence="4 6" id="KW-1133">Transmembrane helix</keyword>
<reference evidence="7 8" key="1">
    <citation type="submission" date="2019-03" db="EMBL/GenBank/DDBJ databases">
        <authorList>
            <person name="Kim M.K.M."/>
        </authorList>
    </citation>
    <scope>NUCLEOTIDE SEQUENCE [LARGE SCALE GENOMIC DNA]</scope>
    <source>
        <strain evidence="7 8">18JY15-6</strain>
    </source>
</reference>
<keyword evidence="3 6" id="KW-0812">Transmembrane</keyword>
<dbReference type="InterPro" id="IPR002293">
    <property type="entry name" value="AA/rel_permease1"/>
</dbReference>
<dbReference type="GO" id="GO:0022857">
    <property type="term" value="F:transmembrane transporter activity"/>
    <property type="evidence" value="ECO:0007669"/>
    <property type="project" value="InterPro"/>
</dbReference>
<gene>
    <name evidence="7" type="ORF">EPD65_00585</name>
</gene>
<protein>
    <submittedName>
        <fullName evidence="7">APC family permease</fullName>
    </submittedName>
</protein>
<name>A0A4R1CKX5_9ACTN</name>
<dbReference type="PIRSF" id="PIRSF006060">
    <property type="entry name" value="AA_transporter"/>
    <property type="match status" value="1"/>
</dbReference>
<comment type="caution">
    <text evidence="7">The sequence shown here is derived from an EMBL/GenBank/DDBJ whole genome shotgun (WGS) entry which is preliminary data.</text>
</comment>
<feature type="transmembrane region" description="Helical" evidence="6">
    <location>
        <begin position="140"/>
        <end position="158"/>
    </location>
</feature>
<dbReference type="Proteomes" id="UP000295453">
    <property type="component" value="Unassembled WGS sequence"/>
</dbReference>
<feature type="transmembrane region" description="Helical" evidence="6">
    <location>
        <begin position="345"/>
        <end position="369"/>
    </location>
</feature>
<proteinExistence type="predicted"/>
<feature type="transmembrane region" description="Helical" evidence="6">
    <location>
        <begin position="299"/>
        <end position="324"/>
    </location>
</feature>
<dbReference type="PANTHER" id="PTHR42770:SF16">
    <property type="entry name" value="AMINO ACID PERMEASE"/>
    <property type="match status" value="1"/>
</dbReference>
<evidence type="ECO:0000256" key="6">
    <source>
        <dbReference type="SAM" id="Phobius"/>
    </source>
</evidence>
<dbReference type="PANTHER" id="PTHR42770">
    <property type="entry name" value="AMINO ACID TRANSPORTER-RELATED"/>
    <property type="match status" value="1"/>
</dbReference>
<feature type="transmembrane region" description="Helical" evidence="6">
    <location>
        <begin position="244"/>
        <end position="264"/>
    </location>
</feature>
<keyword evidence="5 6" id="KW-0472">Membrane</keyword>
<feature type="transmembrane region" description="Helical" evidence="6">
    <location>
        <begin position="414"/>
        <end position="433"/>
    </location>
</feature>
<feature type="transmembrane region" description="Helical" evidence="6">
    <location>
        <begin position="375"/>
        <end position="402"/>
    </location>
</feature>
<organism evidence="7 8">
    <name type="scientific">Nocardioides jejuensis</name>
    <dbReference type="NCBI Taxonomy" id="2502782"/>
    <lineage>
        <taxon>Bacteria</taxon>
        <taxon>Bacillati</taxon>
        <taxon>Actinomycetota</taxon>
        <taxon>Actinomycetes</taxon>
        <taxon>Propionibacteriales</taxon>
        <taxon>Nocardioidaceae</taxon>
        <taxon>Nocardioides</taxon>
    </lineage>
</organism>
<comment type="subcellular location">
    <subcellularLocation>
        <location evidence="1">Cell membrane</location>
        <topology evidence="1">Multi-pass membrane protein</topology>
    </subcellularLocation>
</comment>
<dbReference type="InterPro" id="IPR050367">
    <property type="entry name" value="APC_superfamily"/>
</dbReference>
<dbReference type="EMBL" id="SJZJ01000001">
    <property type="protein sequence ID" value="TCJ31105.1"/>
    <property type="molecule type" value="Genomic_DNA"/>
</dbReference>
<evidence type="ECO:0000313" key="8">
    <source>
        <dbReference type="Proteomes" id="UP000295453"/>
    </source>
</evidence>
<dbReference type="GO" id="GO:0005886">
    <property type="term" value="C:plasma membrane"/>
    <property type="evidence" value="ECO:0007669"/>
    <property type="project" value="UniProtKB-SubCell"/>
</dbReference>
<evidence type="ECO:0000256" key="2">
    <source>
        <dbReference type="ARBA" id="ARBA00022475"/>
    </source>
</evidence>
<feature type="transmembrane region" description="Helical" evidence="6">
    <location>
        <begin position="58"/>
        <end position="79"/>
    </location>
</feature>
<evidence type="ECO:0000256" key="5">
    <source>
        <dbReference type="ARBA" id="ARBA00023136"/>
    </source>
</evidence>
<dbReference type="RefSeq" id="WP_131580903.1">
    <property type="nucleotide sequence ID" value="NZ_SJZJ01000001.1"/>
</dbReference>
<dbReference type="OrthoDB" id="137613at2"/>
<keyword evidence="8" id="KW-1185">Reference proteome</keyword>
<evidence type="ECO:0000256" key="3">
    <source>
        <dbReference type="ARBA" id="ARBA00022692"/>
    </source>
</evidence>